<dbReference type="Proteomes" id="UP000305202">
    <property type="component" value="Unassembled WGS sequence"/>
</dbReference>
<organism evidence="3 4">
    <name type="scientific">Martelella alba</name>
    <dbReference type="NCBI Taxonomy" id="2590451"/>
    <lineage>
        <taxon>Bacteria</taxon>
        <taxon>Pseudomonadati</taxon>
        <taxon>Pseudomonadota</taxon>
        <taxon>Alphaproteobacteria</taxon>
        <taxon>Hyphomicrobiales</taxon>
        <taxon>Aurantimonadaceae</taxon>
        <taxon>Martelella</taxon>
    </lineage>
</organism>
<dbReference type="RefSeq" id="WP_136989733.1">
    <property type="nucleotide sequence ID" value="NZ_SZPQ01000009.1"/>
</dbReference>
<evidence type="ECO:0000313" key="4">
    <source>
        <dbReference type="Proteomes" id="UP000305202"/>
    </source>
</evidence>
<gene>
    <name evidence="3" type="ORF">FCN80_08540</name>
</gene>
<evidence type="ECO:0000313" key="3">
    <source>
        <dbReference type="EMBL" id="TKI06984.1"/>
    </source>
</evidence>
<comment type="similarity">
    <text evidence="1">Belongs to the intimin/invasin family.</text>
</comment>
<comment type="caution">
    <text evidence="3">The sequence shown here is derived from an EMBL/GenBank/DDBJ whole genome shotgun (WGS) entry which is preliminary data.</text>
</comment>
<name>A0ABY2SQI3_9HYPH</name>
<sequence length="303" mass="32986">MQHETFPIIIDGREYDLKLSATSNAAADGCESNSVTAMVTCQGAPAADRPLFFCVGGSAAFHNKTQTVKTRTDDLGQATVFFTDTVVEDVLLSCQIENITQFAQSHFGVRAAVTLSVMVVANNAPADGQSRNILEYAVRDAATGRPVLYEVVDFTVTGSATLSRGAALTDYFGSTHVEVVNTVAESVIVNARVRHTMTAVNHTLVHFREGQAQYRLTSEVRRDANGSNEVFHTLTNIATGEGVPGERMRIFCSDVHNFLHTTSRTNDNGTVREYYGRVGHDVVMFAVWEQDPAVNATFTLRAL</sequence>
<dbReference type="EMBL" id="SZPQ01000009">
    <property type="protein sequence ID" value="TKI06984.1"/>
    <property type="molecule type" value="Genomic_DNA"/>
</dbReference>
<feature type="domain" description="Big-1" evidence="2">
    <location>
        <begin position="20"/>
        <end position="101"/>
    </location>
</feature>
<evidence type="ECO:0000256" key="1">
    <source>
        <dbReference type="ARBA" id="ARBA00010116"/>
    </source>
</evidence>
<dbReference type="Pfam" id="PF02369">
    <property type="entry name" value="Big_1"/>
    <property type="match status" value="2"/>
</dbReference>
<feature type="domain" description="Big-1" evidence="2">
    <location>
        <begin position="115"/>
        <end position="203"/>
    </location>
</feature>
<dbReference type="InterPro" id="IPR013783">
    <property type="entry name" value="Ig-like_fold"/>
</dbReference>
<dbReference type="Gene3D" id="2.60.40.10">
    <property type="entry name" value="Immunoglobulins"/>
    <property type="match status" value="2"/>
</dbReference>
<dbReference type="SUPFAM" id="SSF49373">
    <property type="entry name" value="Invasin/intimin cell-adhesion fragments"/>
    <property type="match status" value="2"/>
</dbReference>
<proteinExistence type="inferred from homology"/>
<dbReference type="InterPro" id="IPR008964">
    <property type="entry name" value="Invasin/intimin_cell_adhesion"/>
</dbReference>
<keyword evidence="4" id="KW-1185">Reference proteome</keyword>
<protein>
    <recommendedName>
        <fullName evidence="2">Big-1 domain-containing protein</fullName>
    </recommendedName>
</protein>
<reference evidence="3 4" key="1">
    <citation type="submission" date="2019-04" db="EMBL/GenBank/DDBJ databases">
        <authorList>
            <person name="Li M."/>
            <person name="Gao C."/>
        </authorList>
    </citation>
    <scope>NUCLEOTIDE SEQUENCE [LARGE SCALE GENOMIC DNA]</scope>
    <source>
        <strain evidence="3 4">BGMRC 2031</strain>
    </source>
</reference>
<accession>A0ABY2SQI3</accession>
<dbReference type="InterPro" id="IPR003344">
    <property type="entry name" value="Big_1_dom"/>
</dbReference>
<evidence type="ECO:0000259" key="2">
    <source>
        <dbReference type="Pfam" id="PF02369"/>
    </source>
</evidence>